<feature type="coiled-coil region" evidence="1">
    <location>
        <begin position="96"/>
        <end position="123"/>
    </location>
</feature>
<gene>
    <name evidence="3" type="ORF">L207DRAFT_565684</name>
</gene>
<evidence type="ECO:0000256" key="1">
    <source>
        <dbReference type="SAM" id="Coils"/>
    </source>
</evidence>
<reference evidence="3 4" key="1">
    <citation type="submission" date="2016-04" db="EMBL/GenBank/DDBJ databases">
        <title>A degradative enzymes factory behind the ericoid mycorrhizal symbiosis.</title>
        <authorList>
            <consortium name="DOE Joint Genome Institute"/>
            <person name="Martino E."/>
            <person name="Morin E."/>
            <person name="Grelet G."/>
            <person name="Kuo A."/>
            <person name="Kohler A."/>
            <person name="Daghino S."/>
            <person name="Barry K."/>
            <person name="Choi C."/>
            <person name="Cichocki N."/>
            <person name="Clum A."/>
            <person name="Copeland A."/>
            <person name="Hainaut M."/>
            <person name="Haridas S."/>
            <person name="Labutti K."/>
            <person name="Lindquist E."/>
            <person name="Lipzen A."/>
            <person name="Khouja H.-R."/>
            <person name="Murat C."/>
            <person name="Ohm R."/>
            <person name="Olson A."/>
            <person name="Spatafora J."/>
            <person name="Veneault-Fourrey C."/>
            <person name="Henrissat B."/>
            <person name="Grigoriev I."/>
            <person name="Martin F."/>
            <person name="Perotto S."/>
        </authorList>
    </citation>
    <scope>NUCLEOTIDE SEQUENCE [LARGE SCALE GENOMIC DNA]</scope>
    <source>
        <strain evidence="3 4">F</strain>
    </source>
</reference>
<feature type="region of interest" description="Disordered" evidence="2">
    <location>
        <begin position="280"/>
        <end position="316"/>
    </location>
</feature>
<evidence type="ECO:0000313" key="4">
    <source>
        <dbReference type="Proteomes" id="UP000235786"/>
    </source>
</evidence>
<feature type="region of interest" description="Disordered" evidence="2">
    <location>
        <begin position="1"/>
        <end position="25"/>
    </location>
</feature>
<accession>A0A2J6RTV8</accession>
<keyword evidence="1" id="KW-0175">Coiled coil</keyword>
<keyword evidence="4" id="KW-1185">Reference proteome</keyword>
<evidence type="ECO:0000313" key="3">
    <source>
        <dbReference type="EMBL" id="PMD41945.1"/>
    </source>
</evidence>
<dbReference type="Proteomes" id="UP000235786">
    <property type="component" value="Unassembled WGS sequence"/>
</dbReference>
<feature type="coiled-coil region" evidence="1">
    <location>
        <begin position="413"/>
        <end position="443"/>
    </location>
</feature>
<organism evidence="3 4">
    <name type="scientific">Hyaloscypha variabilis (strain UAMH 11265 / GT02V1 / F)</name>
    <name type="common">Meliniomyces variabilis</name>
    <dbReference type="NCBI Taxonomy" id="1149755"/>
    <lineage>
        <taxon>Eukaryota</taxon>
        <taxon>Fungi</taxon>
        <taxon>Dikarya</taxon>
        <taxon>Ascomycota</taxon>
        <taxon>Pezizomycotina</taxon>
        <taxon>Leotiomycetes</taxon>
        <taxon>Helotiales</taxon>
        <taxon>Hyaloscyphaceae</taxon>
        <taxon>Hyaloscypha</taxon>
        <taxon>Hyaloscypha variabilis</taxon>
    </lineage>
</organism>
<dbReference type="OrthoDB" id="10655313at2759"/>
<evidence type="ECO:0000256" key="2">
    <source>
        <dbReference type="SAM" id="MobiDB-lite"/>
    </source>
</evidence>
<sequence length="461" mass="52150">MSRINMNPTVVDDEEPVSPTTHTLGDDEWLMVAVNESNVNDTAHPEATDTGTVNSEPKVTKDEVEILKEVLESTRAAFRAEHETTQHTQARLAAVMQEVKSTKDTAEKDVKEVKLQLAAAKENSHAPKTQLEAMNYTLKEKLHKFKAQAASAAILFEKVKRDLQEELEEKEVQLSAARKELEAARAELVSARAESTATKKDVKAKKQELQATKDQLVATMESFAAAKKEWVQKQAATINELQATKRAHKATKGELFAAKDSFEEASKKYVQKQLAKMKELEETKRAHEATKVELESSKQKLRTSTQELETSKRENTTAREKLVNELRVQVEAAYIKHETARKEVSELWQKHRTPVTLNAEQITKKEKLERDVTAAATEVTQQRSYAFDELKWSYDAQIRKEGEQRTTLDKEAANRMNLAAEQLAAAKKKLRELMQKNEREGAVEVQFWNGRPPRPYGSGTK</sequence>
<proteinExistence type="predicted"/>
<dbReference type="EMBL" id="KZ613944">
    <property type="protein sequence ID" value="PMD41945.1"/>
    <property type="molecule type" value="Genomic_DNA"/>
</dbReference>
<dbReference type="AlphaFoldDB" id="A0A2J6RTV8"/>
<feature type="region of interest" description="Disordered" evidence="2">
    <location>
        <begin position="40"/>
        <end position="61"/>
    </location>
</feature>
<name>A0A2J6RTV8_HYAVF</name>
<protein>
    <submittedName>
        <fullName evidence="3">Uncharacterized protein</fullName>
    </submittedName>
</protein>
<feature type="compositionally biased region" description="Basic and acidic residues" evidence="2">
    <location>
        <begin position="280"/>
        <end position="298"/>
    </location>
</feature>
<dbReference type="STRING" id="1149755.A0A2J6RTV8"/>
<feature type="coiled-coil region" evidence="1">
    <location>
        <begin position="153"/>
        <end position="219"/>
    </location>
</feature>